<accession>A0AAN6UWG9</accession>
<organism evidence="5 6">
    <name type="scientific">Dichotomopilus funicola</name>
    <dbReference type="NCBI Taxonomy" id="1934379"/>
    <lineage>
        <taxon>Eukaryota</taxon>
        <taxon>Fungi</taxon>
        <taxon>Dikarya</taxon>
        <taxon>Ascomycota</taxon>
        <taxon>Pezizomycotina</taxon>
        <taxon>Sordariomycetes</taxon>
        <taxon>Sordariomycetidae</taxon>
        <taxon>Sordariales</taxon>
        <taxon>Chaetomiaceae</taxon>
        <taxon>Dichotomopilus</taxon>
    </lineage>
</organism>
<dbReference type="GO" id="GO:0006629">
    <property type="term" value="P:lipid metabolic process"/>
    <property type="evidence" value="ECO:0007669"/>
    <property type="project" value="InterPro"/>
</dbReference>
<sequence length="288" mass="31396">MHWLSPFVGLLALAAAAPSPPATFTEPVKGIDNKVFKRIVHFLKIAQATYAGDSCHIKNVPRLATFYNATTDIYGWISRDDATRELIISFRGTVSDINHDQNLNSTLADMSATLPECVGCKSHGGYYLNWLSIQDQVYARLQEQQEAYPDYSLIVTGHSLGGGLAGISSAHFLARGLRLTTFTYGEPRISNPAFADWLDLHFKTGSLKTTGYLRTTHANDGIIPIPATSLGYRHQGLELWALDPPSAQNTWVCPPEGFCAEASNNGTGINTPHIFYFGVGSGNCTKTV</sequence>
<dbReference type="Pfam" id="PF01764">
    <property type="entry name" value="Lipase_3"/>
    <property type="match status" value="1"/>
</dbReference>
<dbReference type="EMBL" id="MU853631">
    <property type="protein sequence ID" value="KAK4140462.1"/>
    <property type="molecule type" value="Genomic_DNA"/>
</dbReference>
<dbReference type="GeneID" id="87818570"/>
<keyword evidence="1 3" id="KW-0732">Signal</keyword>
<protein>
    <submittedName>
        <fullName evidence="5">Alpha/beta-hydrolase</fullName>
    </submittedName>
</protein>
<proteinExistence type="predicted"/>
<dbReference type="SUPFAM" id="SSF53474">
    <property type="entry name" value="alpha/beta-Hydrolases"/>
    <property type="match status" value="1"/>
</dbReference>
<evidence type="ECO:0000313" key="6">
    <source>
        <dbReference type="Proteomes" id="UP001302676"/>
    </source>
</evidence>
<name>A0AAN6UWG9_9PEZI</name>
<dbReference type="RefSeq" id="XP_062633833.1">
    <property type="nucleotide sequence ID" value="XM_062781957.1"/>
</dbReference>
<feature type="signal peptide" evidence="3">
    <location>
        <begin position="1"/>
        <end position="16"/>
    </location>
</feature>
<comment type="caution">
    <text evidence="5">The sequence shown here is derived from an EMBL/GenBank/DDBJ whole genome shotgun (WGS) entry which is preliminary data.</text>
</comment>
<reference evidence="5" key="2">
    <citation type="submission" date="2023-05" db="EMBL/GenBank/DDBJ databases">
        <authorList>
            <consortium name="Lawrence Berkeley National Laboratory"/>
            <person name="Steindorff A."/>
            <person name="Hensen N."/>
            <person name="Bonometti L."/>
            <person name="Westerberg I."/>
            <person name="Brannstrom I.O."/>
            <person name="Guillou S."/>
            <person name="Cros-Aarteil S."/>
            <person name="Calhoun S."/>
            <person name="Haridas S."/>
            <person name="Kuo A."/>
            <person name="Mondo S."/>
            <person name="Pangilinan J."/>
            <person name="Riley R."/>
            <person name="Labutti K."/>
            <person name="Andreopoulos B."/>
            <person name="Lipzen A."/>
            <person name="Chen C."/>
            <person name="Yanf M."/>
            <person name="Daum C."/>
            <person name="Ng V."/>
            <person name="Clum A."/>
            <person name="Ohm R."/>
            <person name="Martin F."/>
            <person name="Silar P."/>
            <person name="Natvig D."/>
            <person name="Lalanne C."/>
            <person name="Gautier V."/>
            <person name="Ament-Velasquez S.L."/>
            <person name="Kruys A."/>
            <person name="Hutchinson M.I."/>
            <person name="Powell A.J."/>
            <person name="Barry K."/>
            <person name="Miller A.N."/>
            <person name="Grigoriev I.V."/>
            <person name="Debuchy R."/>
            <person name="Gladieux P."/>
            <person name="Thoren M.H."/>
            <person name="Johannesson H."/>
        </authorList>
    </citation>
    <scope>NUCLEOTIDE SEQUENCE</scope>
    <source>
        <strain evidence="5">CBS 141.50</strain>
    </source>
</reference>
<evidence type="ECO:0000259" key="4">
    <source>
        <dbReference type="Pfam" id="PF01764"/>
    </source>
</evidence>
<dbReference type="GO" id="GO:0016787">
    <property type="term" value="F:hydrolase activity"/>
    <property type="evidence" value="ECO:0007669"/>
    <property type="project" value="UniProtKB-KW"/>
</dbReference>
<evidence type="ECO:0000256" key="1">
    <source>
        <dbReference type="ARBA" id="ARBA00022729"/>
    </source>
</evidence>
<dbReference type="InterPro" id="IPR051299">
    <property type="entry name" value="AB_hydrolase_lip/est"/>
</dbReference>
<evidence type="ECO:0000256" key="3">
    <source>
        <dbReference type="SAM" id="SignalP"/>
    </source>
</evidence>
<dbReference type="CDD" id="cd00519">
    <property type="entry name" value="Lipase_3"/>
    <property type="match status" value="1"/>
</dbReference>
<feature type="chain" id="PRO_5042890129" evidence="3">
    <location>
        <begin position="17"/>
        <end position="288"/>
    </location>
</feature>
<dbReference type="AlphaFoldDB" id="A0AAN6UWG9"/>
<evidence type="ECO:0000313" key="5">
    <source>
        <dbReference type="EMBL" id="KAK4140462.1"/>
    </source>
</evidence>
<dbReference type="PANTHER" id="PTHR46640:SF1">
    <property type="entry name" value="FUNGAL LIPASE-LIKE DOMAIN-CONTAINING PROTEIN-RELATED"/>
    <property type="match status" value="1"/>
</dbReference>
<gene>
    <name evidence="5" type="ORF">C8A04DRAFT_32046</name>
</gene>
<feature type="domain" description="Fungal lipase-type" evidence="4">
    <location>
        <begin position="87"/>
        <end position="226"/>
    </location>
</feature>
<dbReference type="Gene3D" id="3.40.50.1820">
    <property type="entry name" value="alpha/beta hydrolase"/>
    <property type="match status" value="1"/>
</dbReference>
<dbReference type="PANTHER" id="PTHR46640">
    <property type="entry name" value="TRIACYLGLYCEROL LIPASE, PUTATIVE (AFU_ORTHOLOGUE AFUA_6G06510)-RELATED"/>
    <property type="match status" value="1"/>
</dbReference>
<dbReference type="InterPro" id="IPR029058">
    <property type="entry name" value="AB_hydrolase_fold"/>
</dbReference>
<reference evidence="5" key="1">
    <citation type="journal article" date="2023" name="Mol. Phylogenet. Evol.">
        <title>Genome-scale phylogeny and comparative genomics of the fungal order Sordariales.</title>
        <authorList>
            <person name="Hensen N."/>
            <person name="Bonometti L."/>
            <person name="Westerberg I."/>
            <person name="Brannstrom I.O."/>
            <person name="Guillou S."/>
            <person name="Cros-Aarteil S."/>
            <person name="Calhoun S."/>
            <person name="Haridas S."/>
            <person name="Kuo A."/>
            <person name="Mondo S."/>
            <person name="Pangilinan J."/>
            <person name="Riley R."/>
            <person name="LaButti K."/>
            <person name="Andreopoulos B."/>
            <person name="Lipzen A."/>
            <person name="Chen C."/>
            <person name="Yan M."/>
            <person name="Daum C."/>
            <person name="Ng V."/>
            <person name="Clum A."/>
            <person name="Steindorff A."/>
            <person name="Ohm R.A."/>
            <person name="Martin F."/>
            <person name="Silar P."/>
            <person name="Natvig D.O."/>
            <person name="Lalanne C."/>
            <person name="Gautier V."/>
            <person name="Ament-Velasquez S.L."/>
            <person name="Kruys A."/>
            <person name="Hutchinson M.I."/>
            <person name="Powell A.J."/>
            <person name="Barry K."/>
            <person name="Miller A.N."/>
            <person name="Grigoriev I.V."/>
            <person name="Debuchy R."/>
            <person name="Gladieux P."/>
            <person name="Hiltunen Thoren M."/>
            <person name="Johannesson H."/>
        </authorList>
    </citation>
    <scope>NUCLEOTIDE SEQUENCE</scope>
    <source>
        <strain evidence="5">CBS 141.50</strain>
    </source>
</reference>
<keyword evidence="2" id="KW-0378">Hydrolase</keyword>
<dbReference type="InterPro" id="IPR002921">
    <property type="entry name" value="Fungal_lipase-type"/>
</dbReference>
<keyword evidence="6" id="KW-1185">Reference proteome</keyword>
<evidence type="ECO:0000256" key="2">
    <source>
        <dbReference type="ARBA" id="ARBA00022801"/>
    </source>
</evidence>
<dbReference type="Proteomes" id="UP001302676">
    <property type="component" value="Unassembled WGS sequence"/>
</dbReference>